<dbReference type="Proteomes" id="UP001220217">
    <property type="component" value="Plasmid pG5MAi6_3"/>
</dbReference>
<organism evidence="2 3">
    <name type="scientific">Priestia aryabhattai</name>
    <name type="common">Bacillus aryabhattai</name>
    <dbReference type="NCBI Taxonomy" id="412384"/>
    <lineage>
        <taxon>Bacteria</taxon>
        <taxon>Bacillati</taxon>
        <taxon>Bacillota</taxon>
        <taxon>Bacilli</taxon>
        <taxon>Bacillales</taxon>
        <taxon>Bacillaceae</taxon>
        <taxon>Priestia</taxon>
    </lineage>
</organism>
<evidence type="ECO:0000313" key="2">
    <source>
        <dbReference type="EMBL" id="WEA47273.1"/>
    </source>
</evidence>
<feature type="region of interest" description="Disordered" evidence="1">
    <location>
        <begin position="1"/>
        <end position="70"/>
    </location>
</feature>
<dbReference type="RefSeq" id="WP_275037773.1">
    <property type="nucleotide sequence ID" value="NZ_CP118721.1"/>
</dbReference>
<reference evidence="2 3" key="1">
    <citation type="submission" date="2023-02" db="EMBL/GenBank/DDBJ databases">
        <title>Complete genome sequence of Priestia aryabhattai G5MAi6, a methanol-tolerant strain isolated from tap water in Hong Kong.</title>
        <authorList>
            <person name="Leung K.M."/>
            <person name="Lai G.K.K."/>
            <person name="Griffin S.D.J."/>
        </authorList>
    </citation>
    <scope>NUCLEOTIDE SEQUENCE [LARGE SCALE GENOMIC DNA]</scope>
    <source>
        <strain evidence="2 3">G5MAi6</strain>
        <plasmid evidence="2 3">pG5MAi6_3</plasmid>
    </source>
</reference>
<accession>A0ABD7X436</accession>
<sequence>MGTMRNELAKWKRATGYKEESPKKTKSPPKKKKQKPVPAVKETFSRREIEEMMGIRTPRFERRRGALRQK</sequence>
<feature type="compositionally biased region" description="Basic residues" evidence="1">
    <location>
        <begin position="24"/>
        <end position="35"/>
    </location>
</feature>
<name>A0ABD7X436_PRIAR</name>
<dbReference type="EMBL" id="CP118721">
    <property type="protein sequence ID" value="WEA47273.1"/>
    <property type="molecule type" value="Genomic_DNA"/>
</dbReference>
<geneLocation type="plasmid" evidence="2 3">
    <name>pG5MAi6_3</name>
</geneLocation>
<dbReference type="AlphaFoldDB" id="A0ABD7X436"/>
<protein>
    <submittedName>
        <fullName evidence="2">Uncharacterized protein</fullName>
    </submittedName>
</protein>
<gene>
    <name evidence="2" type="ORF">PWO00_28560</name>
</gene>
<keyword evidence="2" id="KW-0614">Plasmid</keyword>
<evidence type="ECO:0000256" key="1">
    <source>
        <dbReference type="SAM" id="MobiDB-lite"/>
    </source>
</evidence>
<evidence type="ECO:0000313" key="3">
    <source>
        <dbReference type="Proteomes" id="UP001220217"/>
    </source>
</evidence>
<proteinExistence type="predicted"/>